<evidence type="ECO:0008006" key="3">
    <source>
        <dbReference type="Google" id="ProtNLM"/>
    </source>
</evidence>
<name>A0A5N6SV56_ASPPS</name>
<dbReference type="EMBL" id="ML743570">
    <property type="protein sequence ID" value="KAE8138525.1"/>
    <property type="molecule type" value="Genomic_DNA"/>
</dbReference>
<dbReference type="Proteomes" id="UP000325672">
    <property type="component" value="Unassembled WGS sequence"/>
</dbReference>
<dbReference type="SUPFAM" id="SSF53474">
    <property type="entry name" value="alpha/beta-Hydrolases"/>
    <property type="match status" value="1"/>
</dbReference>
<proteinExistence type="predicted"/>
<organism evidence="1 2">
    <name type="scientific">Aspergillus pseudotamarii</name>
    <dbReference type="NCBI Taxonomy" id="132259"/>
    <lineage>
        <taxon>Eukaryota</taxon>
        <taxon>Fungi</taxon>
        <taxon>Dikarya</taxon>
        <taxon>Ascomycota</taxon>
        <taxon>Pezizomycotina</taxon>
        <taxon>Eurotiomycetes</taxon>
        <taxon>Eurotiomycetidae</taxon>
        <taxon>Eurotiales</taxon>
        <taxon>Aspergillaceae</taxon>
        <taxon>Aspergillus</taxon>
        <taxon>Aspergillus subgen. Circumdati</taxon>
    </lineage>
</organism>
<sequence length="105" mass="11569">MQPFDLQLPDGNNLAGRVYSPQQTSNVRRYMLLLICVHGGGYDVEYFEIDSQHSVARDARASTVPVISLSRPSYGGRTPLATIADGRSSGEQQRQYLNTTILPAL</sequence>
<protein>
    <recommendedName>
        <fullName evidence="3">AB hydrolase-1 domain-containing protein</fullName>
    </recommendedName>
</protein>
<reference evidence="1 2" key="1">
    <citation type="submission" date="2019-04" db="EMBL/GenBank/DDBJ databases">
        <title>Friends and foes A comparative genomics study of 23 Aspergillus species from section Flavi.</title>
        <authorList>
            <consortium name="DOE Joint Genome Institute"/>
            <person name="Kjaerbolling I."/>
            <person name="Vesth T."/>
            <person name="Frisvad J.C."/>
            <person name="Nybo J.L."/>
            <person name="Theobald S."/>
            <person name="Kildgaard S."/>
            <person name="Isbrandt T."/>
            <person name="Kuo A."/>
            <person name="Sato A."/>
            <person name="Lyhne E.K."/>
            <person name="Kogle M.E."/>
            <person name="Wiebenga A."/>
            <person name="Kun R.S."/>
            <person name="Lubbers R.J."/>
            <person name="Makela M.R."/>
            <person name="Barry K."/>
            <person name="Chovatia M."/>
            <person name="Clum A."/>
            <person name="Daum C."/>
            <person name="Haridas S."/>
            <person name="He G."/>
            <person name="LaButti K."/>
            <person name="Lipzen A."/>
            <person name="Mondo S."/>
            <person name="Riley R."/>
            <person name="Salamov A."/>
            <person name="Simmons B.A."/>
            <person name="Magnuson J.K."/>
            <person name="Henrissat B."/>
            <person name="Mortensen U.H."/>
            <person name="Larsen T.O."/>
            <person name="Devries R.P."/>
            <person name="Grigoriev I.V."/>
            <person name="Machida M."/>
            <person name="Baker S.E."/>
            <person name="Andersen M.R."/>
        </authorList>
    </citation>
    <scope>NUCLEOTIDE SEQUENCE [LARGE SCALE GENOMIC DNA]</scope>
    <source>
        <strain evidence="1 2">CBS 117625</strain>
    </source>
</reference>
<evidence type="ECO:0000313" key="2">
    <source>
        <dbReference type="Proteomes" id="UP000325672"/>
    </source>
</evidence>
<evidence type="ECO:0000313" key="1">
    <source>
        <dbReference type="EMBL" id="KAE8138525.1"/>
    </source>
</evidence>
<dbReference type="RefSeq" id="XP_031914588.1">
    <property type="nucleotide sequence ID" value="XM_032059645.1"/>
</dbReference>
<dbReference type="InterPro" id="IPR029058">
    <property type="entry name" value="AB_hydrolase_fold"/>
</dbReference>
<dbReference type="GeneID" id="43643855"/>
<gene>
    <name evidence="1" type="ORF">BDV38DRAFT_281834</name>
</gene>
<dbReference type="OrthoDB" id="5371334at2759"/>
<accession>A0A5N6SV56</accession>
<keyword evidence="2" id="KW-1185">Reference proteome</keyword>
<dbReference type="AlphaFoldDB" id="A0A5N6SV56"/>